<accession>A0A2T0GYL7</accession>
<evidence type="ECO:0000256" key="1">
    <source>
        <dbReference type="SAM" id="MobiDB-lite"/>
    </source>
</evidence>
<dbReference type="InParanoid" id="A0A2T0GYL7"/>
<keyword evidence="2" id="KW-0472">Membrane</keyword>
<feature type="transmembrane region" description="Helical" evidence="2">
    <location>
        <begin position="115"/>
        <end position="137"/>
    </location>
</feature>
<dbReference type="STRING" id="1050202.GCA_000384035_02456"/>
<feature type="region of interest" description="Disordered" evidence="1">
    <location>
        <begin position="1"/>
        <end position="24"/>
    </location>
</feature>
<dbReference type="AlphaFoldDB" id="A0A2T0GYL7"/>
<dbReference type="InterPro" id="IPR025241">
    <property type="entry name" value="DUF4190"/>
</dbReference>
<sequence>MTNPYGSGPHNQPPNSGGFSQPHQSSYTGGFQYPGYQPGQQYPGNQNFYIGYEGGQLPRNNGLAITSMVLSLVAIPFMCGLWPGGLLALLGVIFGHVAQSQISRDGTRGSGMATAGLVIGYCLLGLFLLGLLSLLSFGLGSLPFMAGAAGTSV</sequence>
<protein>
    <submittedName>
        <fullName evidence="4">DUF4190 domain-containing protein</fullName>
    </submittedName>
</protein>
<evidence type="ECO:0000313" key="4">
    <source>
        <dbReference type="EMBL" id="PRW64123.1"/>
    </source>
</evidence>
<keyword evidence="5" id="KW-1185">Reference proteome</keyword>
<evidence type="ECO:0000313" key="5">
    <source>
        <dbReference type="Proteomes" id="UP000239352"/>
    </source>
</evidence>
<dbReference type="Proteomes" id="UP000239352">
    <property type="component" value="Unassembled WGS sequence"/>
</dbReference>
<organism evidence="4 5">
    <name type="scientific">Actinopolyspora mortivallis</name>
    <dbReference type="NCBI Taxonomy" id="33906"/>
    <lineage>
        <taxon>Bacteria</taxon>
        <taxon>Bacillati</taxon>
        <taxon>Actinomycetota</taxon>
        <taxon>Actinomycetes</taxon>
        <taxon>Actinopolysporales</taxon>
        <taxon>Actinopolysporaceae</taxon>
        <taxon>Actinopolyspora</taxon>
    </lineage>
</organism>
<gene>
    <name evidence="4" type="ORF">CEP50_06900</name>
</gene>
<feature type="transmembrane region" description="Helical" evidence="2">
    <location>
        <begin position="68"/>
        <end position="94"/>
    </location>
</feature>
<keyword evidence="2" id="KW-1133">Transmembrane helix</keyword>
<evidence type="ECO:0000259" key="3">
    <source>
        <dbReference type="Pfam" id="PF13828"/>
    </source>
</evidence>
<comment type="caution">
    <text evidence="4">The sequence shown here is derived from an EMBL/GenBank/DDBJ whole genome shotgun (WGS) entry which is preliminary data.</text>
</comment>
<name>A0A2T0GYL7_ACTMO</name>
<feature type="domain" description="DUF4190" evidence="3">
    <location>
        <begin position="63"/>
        <end position="129"/>
    </location>
</feature>
<keyword evidence="2" id="KW-0812">Transmembrane</keyword>
<proteinExistence type="predicted"/>
<reference evidence="4 5" key="1">
    <citation type="submission" date="2018-03" db="EMBL/GenBank/DDBJ databases">
        <title>Actinopolyspora mortivallis from Sahara, screening for active biomolecules.</title>
        <authorList>
            <person name="Selama O."/>
            <person name="Wellington E.M.H."/>
            <person name="Hacene H."/>
        </authorList>
    </citation>
    <scope>NUCLEOTIDE SEQUENCE [LARGE SCALE GENOMIC DNA]</scope>
    <source>
        <strain evidence="4 5">M5A</strain>
    </source>
</reference>
<dbReference type="Pfam" id="PF13828">
    <property type="entry name" value="DUF4190"/>
    <property type="match status" value="1"/>
</dbReference>
<dbReference type="RefSeq" id="WP_106113097.1">
    <property type="nucleotide sequence ID" value="NZ_PVSR01000006.1"/>
</dbReference>
<dbReference type="EMBL" id="PVSR01000006">
    <property type="protein sequence ID" value="PRW64123.1"/>
    <property type="molecule type" value="Genomic_DNA"/>
</dbReference>
<evidence type="ECO:0000256" key="2">
    <source>
        <dbReference type="SAM" id="Phobius"/>
    </source>
</evidence>